<dbReference type="AlphaFoldDB" id="A0A829YC57"/>
<keyword evidence="2 6" id="KW-0812">Transmembrane</keyword>
<keyword evidence="3 6" id="KW-1133">Transmembrane helix</keyword>
<dbReference type="InterPro" id="IPR020846">
    <property type="entry name" value="MFS_dom"/>
</dbReference>
<dbReference type="Gene3D" id="1.20.1250.20">
    <property type="entry name" value="MFS general substrate transporter like domains"/>
    <property type="match status" value="2"/>
</dbReference>
<evidence type="ECO:0000313" key="8">
    <source>
        <dbReference type="EMBL" id="GFE80398.1"/>
    </source>
</evidence>
<dbReference type="Pfam" id="PF07690">
    <property type="entry name" value="MFS_1"/>
    <property type="match status" value="1"/>
</dbReference>
<evidence type="ECO:0000313" key="9">
    <source>
        <dbReference type="Proteomes" id="UP000445000"/>
    </source>
</evidence>
<evidence type="ECO:0000256" key="1">
    <source>
        <dbReference type="ARBA" id="ARBA00004141"/>
    </source>
</evidence>
<organism evidence="8 9">
    <name type="scientific">Steroidobacter agaridevorans</name>
    <dbReference type="NCBI Taxonomy" id="2695856"/>
    <lineage>
        <taxon>Bacteria</taxon>
        <taxon>Pseudomonadati</taxon>
        <taxon>Pseudomonadota</taxon>
        <taxon>Gammaproteobacteria</taxon>
        <taxon>Steroidobacterales</taxon>
        <taxon>Steroidobacteraceae</taxon>
        <taxon>Steroidobacter</taxon>
    </lineage>
</organism>
<feature type="transmembrane region" description="Helical" evidence="6">
    <location>
        <begin position="208"/>
        <end position="225"/>
    </location>
</feature>
<feature type="transmembrane region" description="Helical" evidence="6">
    <location>
        <begin position="274"/>
        <end position="295"/>
    </location>
</feature>
<protein>
    <submittedName>
        <fullName evidence="8">MFS transporter</fullName>
    </submittedName>
</protein>
<evidence type="ECO:0000256" key="4">
    <source>
        <dbReference type="ARBA" id="ARBA00023136"/>
    </source>
</evidence>
<feature type="transmembrane region" description="Helical" evidence="6">
    <location>
        <begin position="83"/>
        <end position="101"/>
    </location>
</feature>
<feature type="transmembrane region" description="Helical" evidence="6">
    <location>
        <begin position="348"/>
        <end position="366"/>
    </location>
</feature>
<evidence type="ECO:0000256" key="6">
    <source>
        <dbReference type="SAM" id="Phobius"/>
    </source>
</evidence>
<feature type="transmembrane region" description="Helical" evidence="6">
    <location>
        <begin position="401"/>
        <end position="428"/>
    </location>
</feature>
<dbReference type="PROSITE" id="PS50850">
    <property type="entry name" value="MFS"/>
    <property type="match status" value="1"/>
</dbReference>
<dbReference type="PANTHER" id="PTHR11662:SF333">
    <property type="entry name" value="D-GALACTONATE TRANSPORTER"/>
    <property type="match status" value="1"/>
</dbReference>
<comment type="caution">
    <text evidence="8">The sequence shown here is derived from an EMBL/GenBank/DDBJ whole genome shotgun (WGS) entry which is preliminary data.</text>
</comment>
<dbReference type="EMBL" id="BLJN01000002">
    <property type="protein sequence ID" value="GFE80398.1"/>
    <property type="molecule type" value="Genomic_DNA"/>
</dbReference>
<gene>
    <name evidence="8" type="ORF">GCM10011487_23980</name>
</gene>
<dbReference type="InterPro" id="IPR036259">
    <property type="entry name" value="MFS_trans_sf"/>
</dbReference>
<feature type="transmembrane region" description="Helical" evidence="6">
    <location>
        <begin position="372"/>
        <end position="394"/>
    </location>
</feature>
<keyword evidence="9" id="KW-1185">Reference proteome</keyword>
<reference evidence="9" key="1">
    <citation type="submission" date="2020-01" db="EMBL/GenBank/DDBJ databases">
        <title>'Steroidobacter agaridevorans' sp. nov., agar-degrading bacteria isolated from rhizosphere soils.</title>
        <authorList>
            <person name="Ikenaga M."/>
            <person name="Kataoka M."/>
            <person name="Murouchi A."/>
            <person name="Katsuragi S."/>
            <person name="Sakai M."/>
        </authorList>
    </citation>
    <scope>NUCLEOTIDE SEQUENCE [LARGE SCALE GENOMIC DNA]</scope>
    <source>
        <strain evidence="9">YU21-B</strain>
    </source>
</reference>
<dbReference type="Proteomes" id="UP000445000">
    <property type="component" value="Unassembled WGS sequence"/>
</dbReference>
<feature type="transmembrane region" description="Helical" evidence="6">
    <location>
        <begin position="315"/>
        <end position="336"/>
    </location>
</feature>
<dbReference type="GO" id="GO:0022857">
    <property type="term" value="F:transmembrane transporter activity"/>
    <property type="evidence" value="ECO:0007669"/>
    <property type="project" value="InterPro"/>
</dbReference>
<accession>A0A829YC57</accession>
<feature type="transmembrane region" description="Helical" evidence="6">
    <location>
        <begin position="181"/>
        <end position="202"/>
    </location>
</feature>
<dbReference type="SUPFAM" id="SSF103473">
    <property type="entry name" value="MFS general substrate transporter"/>
    <property type="match status" value="1"/>
</dbReference>
<feature type="domain" description="Major facilitator superfamily (MFS) profile" evidence="7">
    <location>
        <begin position="54"/>
        <end position="460"/>
    </location>
</feature>
<comment type="subcellular location">
    <subcellularLocation>
        <location evidence="1">Membrane</location>
        <topology evidence="1">Multi-pass membrane protein</topology>
    </subcellularLocation>
</comment>
<dbReference type="InterPro" id="IPR011701">
    <property type="entry name" value="MFS"/>
</dbReference>
<evidence type="ECO:0000259" key="7">
    <source>
        <dbReference type="PROSITE" id="PS50850"/>
    </source>
</evidence>
<proteinExistence type="inferred from homology"/>
<dbReference type="PANTHER" id="PTHR11662">
    <property type="entry name" value="SOLUTE CARRIER FAMILY 17"/>
    <property type="match status" value="1"/>
</dbReference>
<name>A0A829YC57_9GAMM</name>
<keyword evidence="4 6" id="KW-0472">Membrane</keyword>
<evidence type="ECO:0000256" key="5">
    <source>
        <dbReference type="ARBA" id="ARBA00038514"/>
    </source>
</evidence>
<feature type="transmembrane region" description="Helical" evidence="6">
    <location>
        <begin position="121"/>
        <end position="147"/>
    </location>
</feature>
<evidence type="ECO:0000256" key="2">
    <source>
        <dbReference type="ARBA" id="ARBA00022692"/>
    </source>
</evidence>
<sequence length="466" mass="50103">MTLCTAWYIVKKWTGWYTTGLDEYAFWGNGMENTATVAVKADTGAVRSRARLTVLGLITVGTMINYLDRAVLGVAAPSMTRELGLDAVVMGIVFSAFSWTYAAAQIPGGAFVDRVGARLSYFWSVSIWSVFTLLQGLASGLVSLLTFRLGLGVAEAPCYPTNSRVLSTWFPQHERARATGVYSVGQYFGLAFLSPLLFWIVAELGWRALFVIAGVAGLLFAAVWLKIYRDPQDHPTVNRAELDYIEAGGGLGYRGTATPFAWRNIGALLKHRQVLGASIGQFAGNSTLVFFLTWFPTYLATERNMGWLKVGFYAVMPFIAASVGVLVGGWVSDTIIRRTGSATLGRKLPILTGLLLASTIVIANFVDSDQVVIAVLSVAFFGQGMVNLGWTLITDVAPKRLIGLTGGVFNLCANLAGIVTPLVIGVIVGATGSFFYALAYIAFVALIGALSYIFIVGEVKPVAMDV</sequence>
<comment type="similarity">
    <text evidence="5">Belongs to the major facilitator superfamily. Phthalate permease family.</text>
</comment>
<dbReference type="InterPro" id="IPR050382">
    <property type="entry name" value="MFS_Na/Anion_cotransporter"/>
</dbReference>
<feature type="transmembrane region" description="Helical" evidence="6">
    <location>
        <begin position="434"/>
        <end position="455"/>
    </location>
</feature>
<dbReference type="GO" id="GO:0016020">
    <property type="term" value="C:membrane"/>
    <property type="evidence" value="ECO:0007669"/>
    <property type="project" value="UniProtKB-SubCell"/>
</dbReference>
<dbReference type="CDD" id="cd17319">
    <property type="entry name" value="MFS_ExuT_GudP_like"/>
    <property type="match status" value="1"/>
</dbReference>
<evidence type="ECO:0000256" key="3">
    <source>
        <dbReference type="ARBA" id="ARBA00022989"/>
    </source>
</evidence>